<evidence type="ECO:0000313" key="1">
    <source>
        <dbReference type="EMBL" id="CAG8604311.1"/>
    </source>
</evidence>
<name>A0A9N9GFM3_9GLOM</name>
<protein>
    <submittedName>
        <fullName evidence="1">4477_t:CDS:1</fullName>
    </submittedName>
</protein>
<dbReference type="AlphaFoldDB" id="A0A9N9GFM3"/>
<comment type="caution">
    <text evidence="1">The sequence shown here is derived from an EMBL/GenBank/DDBJ whole genome shotgun (WGS) entry which is preliminary data.</text>
</comment>
<reference evidence="1" key="1">
    <citation type="submission" date="2021-06" db="EMBL/GenBank/DDBJ databases">
        <authorList>
            <person name="Kallberg Y."/>
            <person name="Tangrot J."/>
            <person name="Rosling A."/>
        </authorList>
    </citation>
    <scope>NUCLEOTIDE SEQUENCE</scope>
    <source>
        <strain evidence="1">MT106</strain>
    </source>
</reference>
<proteinExistence type="predicted"/>
<dbReference type="EMBL" id="CAJVPL010002241">
    <property type="protein sequence ID" value="CAG8604311.1"/>
    <property type="molecule type" value="Genomic_DNA"/>
</dbReference>
<evidence type="ECO:0000313" key="2">
    <source>
        <dbReference type="Proteomes" id="UP000789831"/>
    </source>
</evidence>
<dbReference type="Proteomes" id="UP000789831">
    <property type="component" value="Unassembled WGS sequence"/>
</dbReference>
<accession>A0A9N9GFM3</accession>
<gene>
    <name evidence="1" type="ORF">AGERDE_LOCUS9260</name>
</gene>
<organism evidence="1 2">
    <name type="scientific">Ambispora gerdemannii</name>
    <dbReference type="NCBI Taxonomy" id="144530"/>
    <lineage>
        <taxon>Eukaryota</taxon>
        <taxon>Fungi</taxon>
        <taxon>Fungi incertae sedis</taxon>
        <taxon>Mucoromycota</taxon>
        <taxon>Glomeromycotina</taxon>
        <taxon>Glomeromycetes</taxon>
        <taxon>Archaeosporales</taxon>
        <taxon>Ambisporaceae</taxon>
        <taxon>Ambispora</taxon>
    </lineage>
</organism>
<sequence>MPHDEICKEPYSLPKEFEWARQPPGYKKFHYRCRYMYILVEKLEPQSSLSSDKNYTKQIHLKSVKQKFKLGKPDSYLKEFEGDDVEESS</sequence>
<keyword evidence="2" id="KW-1185">Reference proteome</keyword>